<keyword evidence="17" id="KW-1185">Reference proteome</keyword>
<name>A0A521B6E7_9BACL</name>
<keyword evidence="3 11" id="KW-0597">Phosphoprotein</keyword>
<dbReference type="InterPro" id="IPR034907">
    <property type="entry name" value="NDK-like_dom"/>
</dbReference>
<comment type="subcellular location">
    <subcellularLocation>
        <location evidence="11">Cytoplasm</location>
    </subcellularLocation>
</comment>
<feature type="binding site" evidence="11 12">
    <location>
        <position position="57"/>
    </location>
    <ligand>
        <name>ATP</name>
        <dbReference type="ChEBI" id="CHEBI:30616"/>
    </ligand>
</feature>
<dbReference type="GO" id="GO:0004550">
    <property type="term" value="F:nucleoside diphosphate kinase activity"/>
    <property type="evidence" value="ECO:0007669"/>
    <property type="project" value="UniProtKB-UniRule"/>
</dbReference>
<dbReference type="GO" id="GO:0005524">
    <property type="term" value="F:ATP binding"/>
    <property type="evidence" value="ECO:0007669"/>
    <property type="project" value="UniProtKB-UniRule"/>
</dbReference>
<gene>
    <name evidence="11" type="primary">ndk</name>
    <name evidence="16" type="ORF">SAMN06264849_101572</name>
</gene>
<dbReference type="CDD" id="cd04413">
    <property type="entry name" value="NDPk_I"/>
    <property type="match status" value="1"/>
</dbReference>
<evidence type="ECO:0000256" key="9">
    <source>
        <dbReference type="ARBA" id="ARBA00024802"/>
    </source>
</evidence>
<sequence>MEKTFIMVKPDGVQRGLIGEIISRFEQKGFRLEGGKLMNVSRELAEKHYAEHKDKPFFGELVDFITSGPVFAMVWAGEDVIATARRMMGQTKPSEAAPGTVRGDYGLTVGKNIVHGSDSPESAKREIALWFEEKEISSYEKAIESWVY</sequence>
<evidence type="ECO:0000256" key="13">
    <source>
        <dbReference type="RuleBase" id="RU004011"/>
    </source>
</evidence>
<dbReference type="EC" id="2.7.4.6" evidence="11 14"/>
<comment type="catalytic activity">
    <reaction evidence="11">
        <text>a ribonucleoside 5'-diphosphate + ATP = a ribonucleoside 5'-triphosphate + ADP</text>
        <dbReference type="Rhea" id="RHEA:18113"/>
        <dbReference type="ChEBI" id="CHEBI:30616"/>
        <dbReference type="ChEBI" id="CHEBI:57930"/>
        <dbReference type="ChEBI" id="CHEBI:61557"/>
        <dbReference type="ChEBI" id="CHEBI:456216"/>
        <dbReference type="EC" id="2.7.4.6"/>
    </reaction>
</comment>
<evidence type="ECO:0000256" key="5">
    <source>
        <dbReference type="ARBA" id="ARBA00022741"/>
    </source>
</evidence>
<dbReference type="SMART" id="SM00562">
    <property type="entry name" value="NDK"/>
    <property type="match status" value="1"/>
</dbReference>
<dbReference type="GO" id="GO:0006228">
    <property type="term" value="P:UTP biosynthetic process"/>
    <property type="evidence" value="ECO:0007669"/>
    <property type="project" value="UniProtKB-UniRule"/>
</dbReference>
<feature type="binding site" evidence="11 12">
    <location>
        <position position="85"/>
    </location>
    <ligand>
        <name>ATP</name>
        <dbReference type="ChEBI" id="CHEBI:30616"/>
    </ligand>
</feature>
<dbReference type="PROSITE" id="PS51374">
    <property type="entry name" value="NDPK_LIKE"/>
    <property type="match status" value="1"/>
</dbReference>
<comment type="subunit">
    <text evidence="11">Homotetramer.</text>
</comment>
<keyword evidence="4 11" id="KW-0808">Transferase</keyword>
<comment type="function">
    <text evidence="9">(Microbial infection) Catalyzes the phosphorylation of dZDP to dZTP, when the bacterium is infected by a phage that produces the substrate for the synthesis of dZTP (2- amino-2'-deoxyadenosine 5'-triphosphate), which is then used by the phage as a DNA polymerase substrate.</text>
</comment>
<evidence type="ECO:0000256" key="1">
    <source>
        <dbReference type="ARBA" id="ARBA00001946"/>
    </source>
</evidence>
<feature type="active site" description="Pros-phosphohistidine intermediate" evidence="11 12">
    <location>
        <position position="115"/>
    </location>
</feature>
<feature type="binding site" evidence="11 12">
    <location>
        <position position="9"/>
    </location>
    <ligand>
        <name>ATP</name>
        <dbReference type="ChEBI" id="CHEBI:30616"/>
    </ligand>
</feature>
<feature type="binding site" evidence="11 12">
    <location>
        <position position="112"/>
    </location>
    <ligand>
        <name>ATP</name>
        <dbReference type="ChEBI" id="CHEBI:30616"/>
    </ligand>
</feature>
<dbReference type="Gene3D" id="3.30.70.141">
    <property type="entry name" value="Nucleoside diphosphate kinase-like domain"/>
    <property type="match status" value="1"/>
</dbReference>
<proteinExistence type="inferred from homology"/>
<keyword evidence="11" id="KW-0963">Cytoplasm</keyword>
<dbReference type="GO" id="GO:0006241">
    <property type="term" value="P:CTP biosynthetic process"/>
    <property type="evidence" value="ECO:0007669"/>
    <property type="project" value="UniProtKB-UniRule"/>
</dbReference>
<dbReference type="PANTHER" id="PTHR11349">
    <property type="entry name" value="NUCLEOSIDE DIPHOSPHATE KINASE"/>
    <property type="match status" value="1"/>
</dbReference>
<dbReference type="Pfam" id="PF00334">
    <property type="entry name" value="NDK"/>
    <property type="match status" value="1"/>
</dbReference>
<feature type="domain" description="Nucleoside diphosphate kinase-like" evidence="15">
    <location>
        <begin position="1"/>
        <end position="138"/>
    </location>
</feature>
<evidence type="ECO:0000256" key="12">
    <source>
        <dbReference type="PROSITE-ProRule" id="PRU00706"/>
    </source>
</evidence>
<evidence type="ECO:0000256" key="8">
    <source>
        <dbReference type="ARBA" id="ARBA00023080"/>
    </source>
</evidence>
<evidence type="ECO:0000313" key="17">
    <source>
        <dbReference type="Proteomes" id="UP000315636"/>
    </source>
</evidence>
<dbReference type="InterPro" id="IPR023005">
    <property type="entry name" value="Nucleoside_diP_kinase_AS"/>
</dbReference>
<dbReference type="FunFam" id="3.30.70.141:FF:000002">
    <property type="entry name" value="Nucleoside diphosphate kinase"/>
    <property type="match status" value="1"/>
</dbReference>
<dbReference type="PROSITE" id="PS00469">
    <property type="entry name" value="NDPK"/>
    <property type="match status" value="1"/>
</dbReference>
<keyword evidence="11" id="KW-0460">Magnesium</keyword>
<evidence type="ECO:0000256" key="14">
    <source>
        <dbReference type="RuleBase" id="RU004013"/>
    </source>
</evidence>
<comment type="catalytic activity">
    <reaction evidence="11 14">
        <text>a 2'-deoxyribonucleoside 5'-diphosphate + ATP = a 2'-deoxyribonucleoside 5'-triphosphate + ADP</text>
        <dbReference type="Rhea" id="RHEA:44640"/>
        <dbReference type="ChEBI" id="CHEBI:30616"/>
        <dbReference type="ChEBI" id="CHEBI:61560"/>
        <dbReference type="ChEBI" id="CHEBI:73316"/>
        <dbReference type="ChEBI" id="CHEBI:456216"/>
        <dbReference type="EC" id="2.7.4.6"/>
    </reaction>
</comment>
<evidence type="ECO:0000313" key="16">
    <source>
        <dbReference type="EMBL" id="SMO42635.1"/>
    </source>
</evidence>
<dbReference type="PRINTS" id="PR01243">
    <property type="entry name" value="NUCDPKINASE"/>
</dbReference>
<evidence type="ECO:0000256" key="3">
    <source>
        <dbReference type="ARBA" id="ARBA00022553"/>
    </source>
</evidence>
<dbReference type="OrthoDB" id="9801161at2"/>
<feature type="binding site" evidence="11 12">
    <location>
        <position position="102"/>
    </location>
    <ligand>
        <name>ATP</name>
        <dbReference type="ChEBI" id="CHEBI:30616"/>
    </ligand>
</feature>
<comment type="cofactor">
    <cofactor evidence="1 11">
        <name>Mg(2+)</name>
        <dbReference type="ChEBI" id="CHEBI:18420"/>
    </cofactor>
</comment>
<dbReference type="GO" id="GO:0046872">
    <property type="term" value="F:metal ion binding"/>
    <property type="evidence" value="ECO:0007669"/>
    <property type="project" value="UniProtKB-KW"/>
</dbReference>
<evidence type="ECO:0000256" key="2">
    <source>
        <dbReference type="ARBA" id="ARBA00008142"/>
    </source>
</evidence>
<dbReference type="AlphaFoldDB" id="A0A521B6E7"/>
<keyword evidence="5 11" id="KW-0547">Nucleotide-binding</keyword>
<keyword evidence="8 11" id="KW-0546">Nucleotide metabolism</keyword>
<protein>
    <recommendedName>
        <fullName evidence="11 14">Nucleoside diphosphate kinase</fullName>
        <shortName evidence="11">NDK</shortName>
        <shortName evidence="11">NDP kinase</shortName>
        <ecNumber evidence="11 14">2.7.4.6</ecNumber>
    </recommendedName>
    <alternativeName>
        <fullName evidence="11">Nucleoside-2-P kinase</fullName>
    </alternativeName>
</protein>
<dbReference type="GO" id="GO:0005737">
    <property type="term" value="C:cytoplasm"/>
    <property type="evidence" value="ECO:0007669"/>
    <property type="project" value="UniProtKB-SubCell"/>
</dbReference>
<comment type="catalytic activity">
    <reaction evidence="10">
        <text>dZDP + ATP = dZTP + ADP</text>
        <dbReference type="Rhea" id="RHEA:67644"/>
        <dbReference type="ChEBI" id="CHEBI:30616"/>
        <dbReference type="ChEBI" id="CHEBI:172929"/>
        <dbReference type="ChEBI" id="CHEBI:172931"/>
        <dbReference type="ChEBI" id="CHEBI:456216"/>
    </reaction>
</comment>
<evidence type="ECO:0000256" key="6">
    <source>
        <dbReference type="ARBA" id="ARBA00022777"/>
    </source>
</evidence>
<dbReference type="InterPro" id="IPR036850">
    <property type="entry name" value="NDK-like_dom_sf"/>
</dbReference>
<organism evidence="16 17">
    <name type="scientific">Melghirimyces algeriensis</name>
    <dbReference type="NCBI Taxonomy" id="910412"/>
    <lineage>
        <taxon>Bacteria</taxon>
        <taxon>Bacillati</taxon>
        <taxon>Bacillota</taxon>
        <taxon>Bacilli</taxon>
        <taxon>Bacillales</taxon>
        <taxon>Thermoactinomycetaceae</taxon>
        <taxon>Melghirimyces</taxon>
    </lineage>
</organism>
<dbReference type="SUPFAM" id="SSF54919">
    <property type="entry name" value="Nucleoside diphosphate kinase, NDK"/>
    <property type="match status" value="1"/>
</dbReference>
<accession>A0A521B6E7</accession>
<keyword evidence="11" id="KW-0479">Metal-binding</keyword>
<reference evidence="16 17" key="1">
    <citation type="submission" date="2017-05" db="EMBL/GenBank/DDBJ databases">
        <authorList>
            <person name="Varghese N."/>
            <person name="Submissions S."/>
        </authorList>
    </citation>
    <scope>NUCLEOTIDE SEQUENCE [LARGE SCALE GENOMIC DNA]</scope>
    <source>
        <strain evidence="16 17">DSM 45474</strain>
    </source>
</reference>
<comment type="similarity">
    <text evidence="2 11 12 13">Belongs to the NDK family.</text>
</comment>
<dbReference type="NCBIfam" id="NF001908">
    <property type="entry name" value="PRK00668.1"/>
    <property type="match status" value="1"/>
</dbReference>
<evidence type="ECO:0000259" key="15">
    <source>
        <dbReference type="SMART" id="SM00562"/>
    </source>
</evidence>
<evidence type="ECO:0000256" key="10">
    <source>
        <dbReference type="ARBA" id="ARBA00047945"/>
    </source>
</evidence>
<dbReference type="InterPro" id="IPR001564">
    <property type="entry name" value="Nucleoside_diP_kinase"/>
</dbReference>
<dbReference type="RefSeq" id="WP_142504228.1">
    <property type="nucleotide sequence ID" value="NZ_FXTI01000001.1"/>
</dbReference>
<evidence type="ECO:0000256" key="4">
    <source>
        <dbReference type="ARBA" id="ARBA00022679"/>
    </source>
</evidence>
<dbReference type="HAMAP" id="MF_00451">
    <property type="entry name" value="NDP_kinase"/>
    <property type="match status" value="1"/>
</dbReference>
<evidence type="ECO:0000256" key="7">
    <source>
        <dbReference type="ARBA" id="ARBA00022840"/>
    </source>
</evidence>
<comment type="function">
    <text evidence="11">Major role in the synthesis of nucleoside triphosphates other than ATP. The ATP gamma phosphate is transferred to the NDP beta phosphate via a ping-pong mechanism, using a phosphorylated active-site intermediate.</text>
</comment>
<feature type="binding site" evidence="11 12">
    <location>
        <position position="91"/>
    </location>
    <ligand>
        <name>ATP</name>
        <dbReference type="ChEBI" id="CHEBI:30616"/>
    </ligand>
</feature>
<evidence type="ECO:0000256" key="11">
    <source>
        <dbReference type="HAMAP-Rule" id="MF_00451"/>
    </source>
</evidence>
<keyword evidence="6 11" id="KW-0418">Kinase</keyword>
<dbReference type="GO" id="GO:0006183">
    <property type="term" value="P:GTP biosynthetic process"/>
    <property type="evidence" value="ECO:0007669"/>
    <property type="project" value="UniProtKB-UniRule"/>
</dbReference>
<keyword evidence="7 11" id="KW-0067">ATP-binding</keyword>
<dbReference type="EMBL" id="FXTI01000001">
    <property type="protein sequence ID" value="SMO42635.1"/>
    <property type="molecule type" value="Genomic_DNA"/>
</dbReference>
<dbReference type="Proteomes" id="UP000315636">
    <property type="component" value="Unassembled WGS sequence"/>
</dbReference>